<accession>A0ABP7RXW4</accession>
<dbReference type="InterPro" id="IPR025103">
    <property type="entry name" value="DUF4011"/>
</dbReference>
<dbReference type="InterPro" id="IPR041677">
    <property type="entry name" value="DNA2/NAM7_AAA_11"/>
</dbReference>
<dbReference type="InterPro" id="IPR049468">
    <property type="entry name" value="Restrct_endonuc-II-like_dom"/>
</dbReference>
<evidence type="ECO:0000313" key="6">
    <source>
        <dbReference type="EMBL" id="GAA4003762.1"/>
    </source>
</evidence>
<dbReference type="InterPro" id="IPR021754">
    <property type="entry name" value="DUF3320"/>
</dbReference>
<dbReference type="Pfam" id="PF18741">
    <property type="entry name" value="MTES_1575"/>
    <property type="match status" value="1"/>
</dbReference>
<feature type="domain" description="Restriction endonuclease type II-like" evidence="5">
    <location>
        <begin position="1346"/>
        <end position="1443"/>
    </location>
</feature>
<feature type="domain" description="DUF3320" evidence="2">
    <location>
        <begin position="1501"/>
        <end position="1548"/>
    </location>
</feature>
<dbReference type="InterPro" id="IPR027417">
    <property type="entry name" value="P-loop_NTPase"/>
</dbReference>
<dbReference type="RefSeq" id="WP_345071953.1">
    <property type="nucleotide sequence ID" value="NZ_BAABDJ010000007.1"/>
</dbReference>
<dbReference type="InterPro" id="IPR047187">
    <property type="entry name" value="SF1_C_Upf1"/>
</dbReference>
<evidence type="ECO:0000256" key="1">
    <source>
        <dbReference type="SAM" id="MobiDB-lite"/>
    </source>
</evidence>
<dbReference type="SUPFAM" id="SSF52540">
    <property type="entry name" value="P-loop containing nucleoside triphosphate hydrolases"/>
    <property type="match status" value="2"/>
</dbReference>
<name>A0ABP7RXW4_9BACT</name>
<evidence type="ECO:0008006" key="8">
    <source>
        <dbReference type="Google" id="ProtNLM"/>
    </source>
</evidence>
<organism evidence="6 7">
    <name type="scientific">Hymenobacter fastidiosus</name>
    <dbReference type="NCBI Taxonomy" id="486264"/>
    <lineage>
        <taxon>Bacteria</taxon>
        <taxon>Pseudomonadati</taxon>
        <taxon>Bacteroidota</taxon>
        <taxon>Cytophagia</taxon>
        <taxon>Cytophagales</taxon>
        <taxon>Hymenobacteraceae</taxon>
        <taxon>Hymenobacter</taxon>
    </lineage>
</organism>
<comment type="caution">
    <text evidence="6">The sequence shown here is derived from an EMBL/GenBank/DDBJ whole genome shotgun (WGS) entry which is preliminary data.</text>
</comment>
<evidence type="ECO:0000259" key="2">
    <source>
        <dbReference type="Pfam" id="PF11784"/>
    </source>
</evidence>
<keyword evidence="7" id="KW-1185">Reference proteome</keyword>
<evidence type="ECO:0000259" key="5">
    <source>
        <dbReference type="Pfam" id="PF18741"/>
    </source>
</evidence>
<dbReference type="Pfam" id="PF13087">
    <property type="entry name" value="AAA_12"/>
    <property type="match status" value="1"/>
</dbReference>
<dbReference type="PANTHER" id="PTHR10887">
    <property type="entry name" value="DNA2/NAM7 HELICASE FAMILY"/>
    <property type="match status" value="1"/>
</dbReference>
<dbReference type="InterPro" id="IPR045055">
    <property type="entry name" value="DNA2/NAM7-like"/>
</dbReference>
<dbReference type="Pfam" id="PF11784">
    <property type="entry name" value="DUF3320"/>
    <property type="match status" value="1"/>
</dbReference>
<gene>
    <name evidence="6" type="ORF">GCM10022408_14210</name>
</gene>
<dbReference type="InterPro" id="IPR041679">
    <property type="entry name" value="DNA2/NAM7-like_C"/>
</dbReference>
<evidence type="ECO:0000259" key="4">
    <source>
        <dbReference type="Pfam" id="PF13087"/>
    </source>
</evidence>
<dbReference type="SUPFAM" id="SSF52980">
    <property type="entry name" value="Restriction endonuclease-like"/>
    <property type="match status" value="1"/>
</dbReference>
<feature type="region of interest" description="Disordered" evidence="1">
    <location>
        <begin position="83"/>
        <end position="122"/>
    </location>
</feature>
<evidence type="ECO:0000313" key="7">
    <source>
        <dbReference type="Proteomes" id="UP001500567"/>
    </source>
</evidence>
<dbReference type="Pfam" id="PF13195">
    <property type="entry name" value="DUF4011"/>
    <property type="match status" value="1"/>
</dbReference>
<dbReference type="InterPro" id="IPR011335">
    <property type="entry name" value="Restrct_endonuc-II-like"/>
</dbReference>
<dbReference type="Pfam" id="PF13086">
    <property type="entry name" value="AAA_11"/>
    <property type="match status" value="1"/>
</dbReference>
<evidence type="ECO:0000259" key="3">
    <source>
        <dbReference type="Pfam" id="PF13086"/>
    </source>
</evidence>
<feature type="region of interest" description="Disordered" evidence="1">
    <location>
        <begin position="794"/>
        <end position="823"/>
    </location>
</feature>
<feature type="compositionally biased region" description="Low complexity" evidence="1">
    <location>
        <begin position="93"/>
        <end position="102"/>
    </location>
</feature>
<dbReference type="Gene3D" id="3.40.960.10">
    <property type="entry name" value="VSR Endonuclease"/>
    <property type="match status" value="1"/>
</dbReference>
<proteinExistence type="predicted"/>
<dbReference type="Gene3D" id="3.40.50.300">
    <property type="entry name" value="P-loop containing nucleotide triphosphate hydrolases"/>
    <property type="match status" value="3"/>
</dbReference>
<sequence length="1667" mass="181138">MENEPIIPVPGLLTRLQASREELLDLGLRNPLLNFRLSPARGVPIIQEESAAVYELLVRQGKTMYFLGAAEAENPPLALPAGASREVSDVAESSGSPSPFSDSAHKADAGLGGEAPGPAPVAASWDNKLQTAEPLAKLETRLLNTYYAARTSLEEQGVNILYLALGQLTWYEADSSPEPRQAPLLLVPVLLERGTAAERFKLRHTGAETEGNLSLQARLRAGFGVVLPLPEADDDLRPAEYFAAVAAAVAGLPRWQVQPDRIALGFFSFGKFLLYRDLDPALWPAEAPLLGHPAIAALLGPATGFRDAAPTIGDTAFLDTESPAHELHQVLDADSSQLLALLAVHEGRNLVIQGPPGTGKSQTIANLLAEAIGAGKKVLFVAEKMAALEVVKRRLDSLGLGAACLELHSHKANKKALHDELKATLALGCPAAVPVVADQMAQLPHYRAALNDYALAVNAPLGRSRRTAQQVVGELLQLNEERGPVELPRLSFANLPAWTDADAARAEALAARVQATLQKIGVPRNLPFWGSELTVLLPAGQEALAVRLREAGEAVAALLGAAETLAHHLGLPAAADRAAAEALLPAARHAQRAPALNGAVVADDAWLAQAGRIAEALQAGAAHAELRRRHEATLLPEAWGQPLLPERAAFLTYGDKWWKFLSGDYRQAKKRLQSLWRGPLPAEAAGIIQAIDAIHEAAHHEQTLTAAAPLMTGLFGPAWQGPRSDWPALTTTQQYLTLTHQRISRGELPAALLTYLERSGATTFSVVVPLALNDKGPGGYLSLRHPLVVVPPALNDKAAPDEPGPGTSGFRNDSGTTTEKSWHHHLNHRLTALEAALARHRAAGQAGAEALQLNEARRFGPAGRLQFQPFESQRATLQAWAADLPALRLTTEWNNVAAAVRQEQLPELLALAEKWEPAARLLVAAVRQTWLEYLQKLAYEQHPALRQFERAGHEETAARFRRADEDSLYHNRVRAMQQHFRQLPNQQASGQMLLLKNEFAKKTRHLPLRRLMEQAGRAVQAIKPVFMMSPLSVAGYLPPGAVEFDLVVFDEASQVKPVDALGAIARGRQLVVVGDSKQLPPTSFFDSLTAAGEETDEDNVTADIQSILELCKARQMPERMLRWHYRSRHQSLIAASNHLFYDDQLVIFPSPGGREQLGLVFHHLPDTHYERGTTRTNPREAAAVAEAVLHHARTAPKLTLGVVAFSTAQRQAIQDALEIRRRQHPETEAFFNRHPHEPFFVKNLENVQGDERDVILISIGYGRTRQGYLSMSFGPLNGEGGERRLNVLITRARQRCEVFTNLTADDLDLARTKAQGVAALKVFLGFAQHGRLNQNEETGRAMESPFEEAVHRALTARGYLVRPQIGSQGFYIDLAVVDPGQPGRYVLGIECDGAMYHSARSARDRDRLRQQVLENVGWRLHRIWSTDWFRDPARETARAVQAIEEARHLAALGEADKPAAELTPAPAAPTGIAREDAPTGPVALATAYQLAQLPAAVAELELHQHPMGRLATWVAQVVAVESPVHIDEVTRRLALASGASQVGVRIRASVAAAARLAGNLRHVRPEGDFLWAPRMPAEAAPLRDRSALPAASRKPGLVAPEELARAVLTVVRHSFALERPAVLLPVARLLGFARPGEEMRQQIDAAVRQLVESGALLETNGVLQPAG</sequence>
<feature type="compositionally biased region" description="Polar residues" evidence="1">
    <location>
        <begin position="809"/>
        <end position="819"/>
    </location>
</feature>
<dbReference type="CDD" id="cd18808">
    <property type="entry name" value="SF1_C_Upf1"/>
    <property type="match status" value="1"/>
</dbReference>
<feature type="domain" description="DNA2/NAM7 helicase-like C-terminal" evidence="4">
    <location>
        <begin position="1109"/>
        <end position="1301"/>
    </location>
</feature>
<dbReference type="EMBL" id="BAABDJ010000007">
    <property type="protein sequence ID" value="GAA4003762.1"/>
    <property type="molecule type" value="Genomic_DNA"/>
</dbReference>
<protein>
    <recommendedName>
        <fullName evidence="8">DUF3320 domain-containing protein</fullName>
    </recommendedName>
</protein>
<dbReference type="PANTHER" id="PTHR10887:SF495">
    <property type="entry name" value="HELICASE SENATAXIN ISOFORM X1-RELATED"/>
    <property type="match status" value="1"/>
</dbReference>
<dbReference type="Proteomes" id="UP001500567">
    <property type="component" value="Unassembled WGS sequence"/>
</dbReference>
<feature type="domain" description="DNA2/NAM7 helicase helicase" evidence="3">
    <location>
        <begin position="1043"/>
        <end position="1083"/>
    </location>
</feature>
<reference evidence="7" key="1">
    <citation type="journal article" date="2019" name="Int. J. Syst. Evol. Microbiol.">
        <title>The Global Catalogue of Microorganisms (GCM) 10K type strain sequencing project: providing services to taxonomists for standard genome sequencing and annotation.</title>
        <authorList>
            <consortium name="The Broad Institute Genomics Platform"/>
            <consortium name="The Broad Institute Genome Sequencing Center for Infectious Disease"/>
            <person name="Wu L."/>
            <person name="Ma J."/>
        </authorList>
    </citation>
    <scope>NUCLEOTIDE SEQUENCE [LARGE SCALE GENOMIC DNA]</scope>
    <source>
        <strain evidence="7">JCM 17224</strain>
    </source>
</reference>